<sequence length="369" mass="42262">MKNYSEIVKSIHNSKYKITFVSSGGGTNAISSLLEVPGASNTILESYIPYSKESMDKFLNKTPDHYCSLDTCLSMAANAYKKSLEISDKTKSKYLLGLAITANLATTYEKKGDHKFFIVIQADDYTEYLECYLEKGKRSRNEEEELITECAISLLSKSCGLEYPLPEPGEEIKVKKVTAEKPWKKLFNNKVGYISNNKNNPELIFPGSFNPLHEGHLKMRELAEKKTGMHTTFEICAKNADKPPLTYVEIKRTIDQFQNDESWMLTSAGRFSEKAEMFPNSVFIIGADTLMRVFDEKFYKNHKDMMEHIQRFNDHNINFLVFGRKVGKKFISLNKINVPKIIEDRCTGFEEDSFRDDISSTELRLTQNN</sequence>
<proteinExistence type="predicted"/>
<reference evidence="2 3" key="1">
    <citation type="journal article" date="2012" name="ISME J.">
        <title>Genomic insights to SAR86, an abundant and uncultivated marine bacterial lineage.</title>
        <authorList>
            <person name="Dupont C.L."/>
            <person name="Rusch D.B."/>
            <person name="Yooseph S."/>
            <person name="Lombardo M.J."/>
            <person name="Richter R.A."/>
            <person name="Valas R."/>
            <person name="Novotny M."/>
            <person name="Yee-Greenbaum J."/>
            <person name="Selengut J.D."/>
            <person name="Haft D.H."/>
            <person name="Halpern A.L."/>
            <person name="Lasken R.S."/>
            <person name="Nealson K."/>
            <person name="Friedman R."/>
            <person name="Venter J.C."/>
        </authorList>
    </citation>
    <scope>NUCLEOTIDE SEQUENCE [LARGE SCALE GENOMIC DNA]</scope>
</reference>
<organism evidence="2 3">
    <name type="scientific">SAR86 cluster bacterium SAR86A</name>
    <dbReference type="NCBI Taxonomy" id="1123866"/>
    <lineage>
        <taxon>Bacteria</taxon>
        <taxon>Pseudomonadati</taxon>
        <taxon>Pseudomonadota</taxon>
        <taxon>Gammaproteobacteria</taxon>
        <taxon>SAR86 cluster</taxon>
    </lineage>
</organism>
<evidence type="ECO:0000259" key="1">
    <source>
        <dbReference type="Pfam" id="PF01467"/>
    </source>
</evidence>
<evidence type="ECO:0000313" key="3">
    <source>
        <dbReference type="Proteomes" id="UP000010305"/>
    </source>
</evidence>
<accession>J4UZP0</accession>
<dbReference type="GO" id="GO:0016887">
    <property type="term" value="F:ATP hydrolysis activity"/>
    <property type="evidence" value="ECO:0007669"/>
    <property type="project" value="TreeGrafter"/>
</dbReference>
<dbReference type="InterPro" id="IPR004821">
    <property type="entry name" value="Cyt_trans-like"/>
</dbReference>
<dbReference type="GO" id="GO:0005737">
    <property type="term" value="C:cytoplasm"/>
    <property type="evidence" value="ECO:0007669"/>
    <property type="project" value="TreeGrafter"/>
</dbReference>
<dbReference type="Gene3D" id="3.90.950.20">
    <property type="entry name" value="CinA-like"/>
    <property type="match status" value="1"/>
</dbReference>
<dbReference type="PANTHER" id="PTHR31285">
    <property type="entry name" value="NICOTINAMIDE MONONUCLEOTIDE ADENYLYLTRANSFERASE"/>
    <property type="match status" value="1"/>
</dbReference>
<feature type="domain" description="Cytidyltransferase-like" evidence="1">
    <location>
        <begin position="204"/>
        <end position="364"/>
    </location>
</feature>
<dbReference type="Proteomes" id="UP000010305">
    <property type="component" value="Unassembled WGS sequence"/>
</dbReference>
<dbReference type="PANTHER" id="PTHR31285:SF0">
    <property type="entry name" value="NICOTINAMIDE MONONUCLEOTIDE ADENYLYLTRANSFERASE"/>
    <property type="match status" value="1"/>
</dbReference>
<dbReference type="SUPFAM" id="SSF52374">
    <property type="entry name" value="Nucleotidylyl transferase"/>
    <property type="match status" value="1"/>
</dbReference>
<dbReference type="Pfam" id="PF01467">
    <property type="entry name" value="CTP_transf_like"/>
    <property type="match status" value="1"/>
</dbReference>
<dbReference type="SUPFAM" id="SSF142433">
    <property type="entry name" value="CinA-like"/>
    <property type="match status" value="1"/>
</dbReference>
<name>J4UZP0_9GAMM</name>
<keyword evidence="2" id="KW-0808">Transferase</keyword>
<dbReference type="AlphaFoldDB" id="J4UZP0"/>
<dbReference type="EMBL" id="JH611156">
    <property type="protein sequence ID" value="EJP71857.1"/>
    <property type="molecule type" value="Genomic_DNA"/>
</dbReference>
<protein>
    <submittedName>
        <fullName evidence="2">Nucleotidyltransferase</fullName>
    </submittedName>
</protein>
<dbReference type="STRING" id="1123866.NT01SARS_0338"/>
<gene>
    <name evidence="2" type="ORF">NT01SARS_0338</name>
</gene>
<evidence type="ECO:0000313" key="2">
    <source>
        <dbReference type="EMBL" id="EJP71857.1"/>
    </source>
</evidence>
<dbReference type="HOGENOM" id="CLU_026547_0_0_6"/>
<dbReference type="InterPro" id="IPR036653">
    <property type="entry name" value="CinA-like_C"/>
</dbReference>
<dbReference type="Gene3D" id="3.40.50.620">
    <property type="entry name" value="HUPs"/>
    <property type="match status" value="1"/>
</dbReference>
<dbReference type="InterPro" id="IPR014729">
    <property type="entry name" value="Rossmann-like_a/b/a_fold"/>
</dbReference>
<dbReference type="GO" id="GO:0000309">
    <property type="term" value="F:nicotinamide-nucleotide adenylyltransferase activity"/>
    <property type="evidence" value="ECO:0007669"/>
    <property type="project" value="TreeGrafter"/>
</dbReference>